<comment type="caution">
    <text evidence="1">The sequence shown here is derived from an EMBL/GenBank/DDBJ whole genome shotgun (WGS) entry which is preliminary data.</text>
</comment>
<gene>
    <name evidence="1" type="ORF">BEL07_02520</name>
</gene>
<keyword evidence="2" id="KW-1185">Reference proteome</keyword>
<protein>
    <submittedName>
        <fullName evidence="1">Uncharacterized protein</fullName>
    </submittedName>
</protein>
<dbReference type="EMBL" id="MCHX01000004">
    <property type="protein sequence ID" value="OFJ55304.1"/>
    <property type="molecule type" value="Genomic_DNA"/>
</dbReference>
<dbReference type="Proteomes" id="UP000178953">
    <property type="component" value="Unassembled WGS sequence"/>
</dbReference>
<evidence type="ECO:0000313" key="1">
    <source>
        <dbReference type="EMBL" id="OFJ55304.1"/>
    </source>
</evidence>
<evidence type="ECO:0000313" key="2">
    <source>
        <dbReference type="Proteomes" id="UP000178953"/>
    </source>
</evidence>
<organism evidence="1 2">
    <name type="scientific">Mycolicibacterium grossiae</name>
    <dbReference type="NCBI Taxonomy" id="1552759"/>
    <lineage>
        <taxon>Bacteria</taxon>
        <taxon>Bacillati</taxon>
        <taxon>Actinomycetota</taxon>
        <taxon>Actinomycetes</taxon>
        <taxon>Mycobacteriales</taxon>
        <taxon>Mycobacteriaceae</taxon>
        <taxon>Mycolicibacterium</taxon>
    </lineage>
</organism>
<dbReference type="RefSeq" id="WP_070351536.1">
    <property type="nucleotide sequence ID" value="NZ_CP043474.1"/>
</dbReference>
<name>A0A1E8QB91_9MYCO</name>
<dbReference type="AlphaFoldDB" id="A0A1E8QB91"/>
<sequence>MPPSSDPDHPAVRRLVDYEAGLPIVVPHHIACGQQWTGNGWTEPVFDLPWKAKTVRRVRVTADDRISAA</sequence>
<reference evidence="1 2" key="1">
    <citation type="submission" date="2016-09" db="EMBL/GenBank/DDBJ databases">
        <title>genome sequence of Mycobacterium sp. 739 SCH.</title>
        <authorList>
            <person name="Greninger A.L."/>
            <person name="Qin X."/>
            <person name="Jerome K."/>
            <person name="Vora S."/>
            <person name="Quinn K."/>
        </authorList>
    </citation>
    <scope>NUCLEOTIDE SEQUENCE [LARGE SCALE GENOMIC DNA]</scope>
    <source>
        <strain evidence="1 2">SCH</strain>
    </source>
</reference>
<accession>A0A1E8QB91</accession>
<proteinExistence type="predicted"/>
<dbReference type="OrthoDB" id="10007029at2"/>